<dbReference type="InterPro" id="IPR011990">
    <property type="entry name" value="TPR-like_helical_dom_sf"/>
</dbReference>
<dbReference type="AlphaFoldDB" id="A0AAE0P8L9"/>
<dbReference type="PANTHER" id="PTHR46082:SF11">
    <property type="entry name" value="AAA+ ATPASE DOMAIN-CONTAINING PROTEIN-RELATED"/>
    <property type="match status" value="1"/>
</dbReference>
<dbReference type="SUPFAM" id="SSF48452">
    <property type="entry name" value="TPR-like"/>
    <property type="match status" value="1"/>
</dbReference>
<dbReference type="Proteomes" id="UP001285441">
    <property type="component" value="Unassembled WGS sequence"/>
</dbReference>
<evidence type="ECO:0008006" key="4">
    <source>
        <dbReference type="Google" id="ProtNLM"/>
    </source>
</evidence>
<dbReference type="InterPro" id="IPR053137">
    <property type="entry name" value="NLR-like"/>
</dbReference>
<evidence type="ECO:0000256" key="1">
    <source>
        <dbReference type="SAM" id="SignalP"/>
    </source>
</evidence>
<keyword evidence="3" id="KW-1185">Reference proteome</keyword>
<dbReference type="Gene3D" id="1.25.40.10">
    <property type="entry name" value="Tetratricopeptide repeat domain"/>
    <property type="match status" value="2"/>
</dbReference>
<reference evidence="2" key="2">
    <citation type="submission" date="2023-06" db="EMBL/GenBank/DDBJ databases">
        <authorList>
            <consortium name="Lawrence Berkeley National Laboratory"/>
            <person name="Haridas S."/>
            <person name="Hensen N."/>
            <person name="Bonometti L."/>
            <person name="Westerberg I."/>
            <person name="Brannstrom I.O."/>
            <person name="Guillou S."/>
            <person name="Cros-Aarteil S."/>
            <person name="Calhoun S."/>
            <person name="Kuo A."/>
            <person name="Mondo S."/>
            <person name="Pangilinan J."/>
            <person name="Riley R."/>
            <person name="LaButti K."/>
            <person name="Andreopoulos B."/>
            <person name="Lipzen A."/>
            <person name="Chen C."/>
            <person name="Yanf M."/>
            <person name="Daum C."/>
            <person name="Ng V."/>
            <person name="Clum A."/>
            <person name="Steindorff A."/>
            <person name="Ohm R."/>
            <person name="Martin F."/>
            <person name="Silar P."/>
            <person name="Natvig D."/>
            <person name="Lalanne C."/>
            <person name="Gautier V."/>
            <person name="Ament-velasquez S.L."/>
            <person name="Kruys A."/>
            <person name="Hutchinson M.I."/>
            <person name="Powell A.J."/>
            <person name="Barry K."/>
            <person name="Miller A.N."/>
            <person name="Grigoriev I.V."/>
            <person name="Debuchy R."/>
            <person name="Gladieux P."/>
            <person name="Thoren M.H."/>
            <person name="Johannesson H."/>
        </authorList>
    </citation>
    <scope>NUCLEOTIDE SEQUENCE</scope>
    <source>
        <strain evidence="2">CBS 232.78</strain>
    </source>
</reference>
<reference evidence="2" key="1">
    <citation type="journal article" date="2023" name="Mol. Phylogenet. Evol.">
        <title>Genome-scale phylogeny and comparative genomics of the fungal order Sordariales.</title>
        <authorList>
            <person name="Hensen N."/>
            <person name="Bonometti L."/>
            <person name="Westerberg I."/>
            <person name="Brannstrom I.O."/>
            <person name="Guillou S."/>
            <person name="Cros-Aarteil S."/>
            <person name="Calhoun S."/>
            <person name="Haridas S."/>
            <person name="Kuo A."/>
            <person name="Mondo S."/>
            <person name="Pangilinan J."/>
            <person name="Riley R."/>
            <person name="LaButti K."/>
            <person name="Andreopoulos B."/>
            <person name="Lipzen A."/>
            <person name="Chen C."/>
            <person name="Yan M."/>
            <person name="Daum C."/>
            <person name="Ng V."/>
            <person name="Clum A."/>
            <person name="Steindorff A."/>
            <person name="Ohm R.A."/>
            <person name="Martin F."/>
            <person name="Silar P."/>
            <person name="Natvig D.O."/>
            <person name="Lalanne C."/>
            <person name="Gautier V."/>
            <person name="Ament-Velasquez S.L."/>
            <person name="Kruys A."/>
            <person name="Hutchinson M.I."/>
            <person name="Powell A.J."/>
            <person name="Barry K."/>
            <person name="Miller A.N."/>
            <person name="Grigoriev I.V."/>
            <person name="Debuchy R."/>
            <person name="Gladieux P."/>
            <person name="Hiltunen Thoren M."/>
            <person name="Johannesson H."/>
        </authorList>
    </citation>
    <scope>NUCLEOTIDE SEQUENCE</scope>
    <source>
        <strain evidence="2">CBS 232.78</strain>
    </source>
</reference>
<keyword evidence="1" id="KW-0732">Signal</keyword>
<proteinExistence type="predicted"/>
<accession>A0AAE0P8L9</accession>
<evidence type="ECO:0000313" key="3">
    <source>
        <dbReference type="Proteomes" id="UP001285441"/>
    </source>
</evidence>
<dbReference type="PANTHER" id="PTHR46082">
    <property type="entry name" value="ATP/GTP-BINDING PROTEIN-RELATED"/>
    <property type="match status" value="1"/>
</dbReference>
<evidence type="ECO:0000313" key="2">
    <source>
        <dbReference type="EMBL" id="KAK3395237.1"/>
    </source>
</evidence>
<dbReference type="Pfam" id="PF13424">
    <property type="entry name" value="TPR_12"/>
    <property type="match status" value="1"/>
</dbReference>
<feature type="signal peptide" evidence="1">
    <location>
        <begin position="1"/>
        <end position="22"/>
    </location>
</feature>
<feature type="chain" id="PRO_5041982188" description="Kinesin light chain" evidence="1">
    <location>
        <begin position="23"/>
        <end position="593"/>
    </location>
</feature>
<protein>
    <recommendedName>
        <fullName evidence="4">Kinesin light chain</fullName>
    </recommendedName>
</protein>
<comment type="caution">
    <text evidence="2">The sequence shown here is derived from an EMBL/GenBank/DDBJ whole genome shotgun (WGS) entry which is preliminary data.</text>
</comment>
<sequence>MYSLVLVCFWLLFREDLLSYWAHQVSVHGDTVYPDLTRPDEKAICNLKVQDGVLAFAERHLAQRSSSSAKGQLNHLMTFWRLSLARSVEDRPSTLWDLRSFVWNLDDSNEHVSNMIPDSDLQRITRLGYGDQWKGEPRETFELTTKARVSYQSPFLMCQTSKYLYQPTQVDYRLRKQLVHCLEVRSDSLDDRYQLALCKRMGFGTRLDRTGADGLAQTSSRSMFDLEQDICRIRQERLEPEFQETFQGFFEAGQMAALTNVVEAHSPVGIRSLKTAYDTEIRDLKITLGSSSEIVLLLQQRVAGILTHLGHLDQAADLLSDVQKGIAERQDEMPAWPPIGQHCSSRFIERQSREHAKMKAARQNAASLLKSQANLAAAHRKRGQWEKARELELEVLAQLRALRGEAHLDTAQAMENLATTCMKQRRWREAERLALGVLKTRERELGSDHRLTLRSEGMLAAIYGCVSTCREDDEGSADELHPSTDTKVAFSPSLQKKIAAEERRQKRWGKAESLLDRVLHHSRMSLGSHDLEVVDTKGSLAAVYCRQRRWADAQRLEYEVYRARDAALGTATLTLWPARAIWHSFVRERGPSF</sequence>
<organism evidence="2 3">
    <name type="scientific">Podospora didyma</name>
    <dbReference type="NCBI Taxonomy" id="330526"/>
    <lineage>
        <taxon>Eukaryota</taxon>
        <taxon>Fungi</taxon>
        <taxon>Dikarya</taxon>
        <taxon>Ascomycota</taxon>
        <taxon>Pezizomycotina</taxon>
        <taxon>Sordariomycetes</taxon>
        <taxon>Sordariomycetidae</taxon>
        <taxon>Sordariales</taxon>
        <taxon>Podosporaceae</taxon>
        <taxon>Podospora</taxon>
    </lineage>
</organism>
<dbReference type="EMBL" id="JAULSW010000001">
    <property type="protein sequence ID" value="KAK3395237.1"/>
    <property type="molecule type" value="Genomic_DNA"/>
</dbReference>
<name>A0AAE0P8L9_9PEZI</name>
<gene>
    <name evidence="2" type="ORF">B0H63DRAFT_65634</name>
</gene>